<protein>
    <submittedName>
        <fullName evidence="2">Uncharacterized protein</fullName>
    </submittedName>
</protein>
<feature type="transmembrane region" description="Helical" evidence="1">
    <location>
        <begin position="55"/>
        <end position="75"/>
    </location>
</feature>
<organism evidence="2 3">
    <name type="scientific">Pseudorhodoferax aquiterrae</name>
    <dbReference type="NCBI Taxonomy" id="747304"/>
    <lineage>
        <taxon>Bacteria</taxon>
        <taxon>Pseudomonadati</taxon>
        <taxon>Pseudomonadota</taxon>
        <taxon>Betaproteobacteria</taxon>
        <taxon>Burkholderiales</taxon>
        <taxon>Comamonadaceae</taxon>
    </lineage>
</organism>
<dbReference type="EMBL" id="BMYK01000015">
    <property type="protein sequence ID" value="GHC92032.1"/>
    <property type="molecule type" value="Genomic_DNA"/>
</dbReference>
<keyword evidence="1" id="KW-0812">Transmembrane</keyword>
<sequence>MADSAPCGTDNAAPALLRMELYFLYRDLCLGERPAVRAGVSAMSALLISCMFNSILFDAAIGDFFCVTIGLLMALNLRTADWSAPQGRAA</sequence>
<evidence type="ECO:0000313" key="2">
    <source>
        <dbReference type="EMBL" id="GHC92032.1"/>
    </source>
</evidence>
<dbReference type="Proteomes" id="UP000626210">
    <property type="component" value="Unassembled WGS sequence"/>
</dbReference>
<keyword evidence="3" id="KW-1185">Reference proteome</keyword>
<keyword evidence="1" id="KW-0472">Membrane</keyword>
<proteinExistence type="predicted"/>
<gene>
    <name evidence="2" type="ORF">GCM10007320_41680</name>
</gene>
<evidence type="ECO:0000313" key="3">
    <source>
        <dbReference type="Proteomes" id="UP000626210"/>
    </source>
</evidence>
<reference evidence="3" key="1">
    <citation type="journal article" date="2019" name="Int. J. Syst. Evol. Microbiol.">
        <title>The Global Catalogue of Microorganisms (GCM) 10K type strain sequencing project: providing services to taxonomists for standard genome sequencing and annotation.</title>
        <authorList>
            <consortium name="The Broad Institute Genomics Platform"/>
            <consortium name="The Broad Institute Genome Sequencing Center for Infectious Disease"/>
            <person name="Wu L."/>
            <person name="Ma J."/>
        </authorList>
    </citation>
    <scope>NUCLEOTIDE SEQUENCE [LARGE SCALE GENOMIC DNA]</scope>
    <source>
        <strain evidence="3">KCTC 23314</strain>
    </source>
</reference>
<evidence type="ECO:0000256" key="1">
    <source>
        <dbReference type="SAM" id="Phobius"/>
    </source>
</evidence>
<comment type="caution">
    <text evidence="2">The sequence shown here is derived from an EMBL/GenBank/DDBJ whole genome shotgun (WGS) entry which is preliminary data.</text>
</comment>
<keyword evidence="1" id="KW-1133">Transmembrane helix</keyword>
<accession>A0ABQ3G5U7</accession>
<name>A0ABQ3G5U7_9BURK</name>